<organism evidence="2 3">
    <name type="scientific">Rubroshorea leprosula</name>
    <dbReference type="NCBI Taxonomy" id="152421"/>
    <lineage>
        <taxon>Eukaryota</taxon>
        <taxon>Viridiplantae</taxon>
        <taxon>Streptophyta</taxon>
        <taxon>Embryophyta</taxon>
        <taxon>Tracheophyta</taxon>
        <taxon>Spermatophyta</taxon>
        <taxon>Magnoliopsida</taxon>
        <taxon>eudicotyledons</taxon>
        <taxon>Gunneridae</taxon>
        <taxon>Pentapetalae</taxon>
        <taxon>rosids</taxon>
        <taxon>malvids</taxon>
        <taxon>Malvales</taxon>
        <taxon>Dipterocarpaceae</taxon>
        <taxon>Rubroshorea</taxon>
    </lineage>
</organism>
<feature type="signal peptide" evidence="1">
    <location>
        <begin position="1"/>
        <end position="32"/>
    </location>
</feature>
<comment type="caution">
    <text evidence="2">The sequence shown here is derived from an EMBL/GenBank/DDBJ whole genome shotgun (WGS) entry which is preliminary data.</text>
</comment>
<keyword evidence="1" id="KW-0732">Signal</keyword>
<feature type="chain" id="PRO_5043674829" evidence="1">
    <location>
        <begin position="33"/>
        <end position="64"/>
    </location>
</feature>
<dbReference type="AlphaFoldDB" id="A0AAV5J5S5"/>
<evidence type="ECO:0000313" key="2">
    <source>
        <dbReference type="EMBL" id="GKV07888.1"/>
    </source>
</evidence>
<evidence type="ECO:0000256" key="1">
    <source>
        <dbReference type="SAM" id="SignalP"/>
    </source>
</evidence>
<proteinExistence type="predicted"/>
<dbReference type="EMBL" id="BPVZ01000028">
    <property type="protein sequence ID" value="GKV07888.1"/>
    <property type="molecule type" value="Genomic_DNA"/>
</dbReference>
<evidence type="ECO:0000313" key="3">
    <source>
        <dbReference type="Proteomes" id="UP001054252"/>
    </source>
</evidence>
<keyword evidence="3" id="KW-1185">Reference proteome</keyword>
<accession>A0AAV5J5S5</accession>
<dbReference type="Proteomes" id="UP001054252">
    <property type="component" value="Unassembled WGS sequence"/>
</dbReference>
<reference evidence="2 3" key="1">
    <citation type="journal article" date="2021" name="Commun. Biol.">
        <title>The genome of Shorea leprosula (Dipterocarpaceae) highlights the ecological relevance of drought in aseasonal tropical rainforests.</title>
        <authorList>
            <person name="Ng K.K.S."/>
            <person name="Kobayashi M.J."/>
            <person name="Fawcett J.A."/>
            <person name="Hatakeyama M."/>
            <person name="Paape T."/>
            <person name="Ng C.H."/>
            <person name="Ang C.C."/>
            <person name="Tnah L.H."/>
            <person name="Lee C.T."/>
            <person name="Nishiyama T."/>
            <person name="Sese J."/>
            <person name="O'Brien M.J."/>
            <person name="Copetti D."/>
            <person name="Mohd Noor M.I."/>
            <person name="Ong R.C."/>
            <person name="Putra M."/>
            <person name="Sireger I.Z."/>
            <person name="Indrioko S."/>
            <person name="Kosugi Y."/>
            <person name="Izuno A."/>
            <person name="Isagi Y."/>
            <person name="Lee S.L."/>
            <person name="Shimizu K.K."/>
        </authorList>
    </citation>
    <scope>NUCLEOTIDE SEQUENCE [LARGE SCALE GENOMIC DNA]</scope>
    <source>
        <strain evidence="2">214</strain>
    </source>
</reference>
<sequence length="64" mass="6986">MKASSSISIPSPLLALLVIFSLLSSLHRGTHSGERISVYGKGQDRNQRIWKDWAFGGQGCAAER</sequence>
<name>A0AAV5J5S5_9ROSI</name>
<gene>
    <name evidence="2" type="ORF">SLEP1_g19592</name>
</gene>
<protein>
    <submittedName>
        <fullName evidence="2">Uncharacterized protein</fullName>
    </submittedName>
</protein>